<organism evidence="1 2">
    <name type="scientific">Serpens gallinarum</name>
    <dbReference type="NCBI Taxonomy" id="2763075"/>
    <lineage>
        <taxon>Bacteria</taxon>
        <taxon>Pseudomonadati</taxon>
        <taxon>Pseudomonadota</taxon>
        <taxon>Gammaproteobacteria</taxon>
        <taxon>Pseudomonadales</taxon>
        <taxon>Pseudomonadaceae</taxon>
        <taxon>Pseudomonas</taxon>
    </lineage>
</organism>
<dbReference type="Gene3D" id="2.130.10.10">
    <property type="entry name" value="YVTN repeat-like/Quinoprotein amine dehydrogenase"/>
    <property type="match status" value="1"/>
</dbReference>
<evidence type="ECO:0000313" key="1">
    <source>
        <dbReference type="EMBL" id="MBD7978295.1"/>
    </source>
</evidence>
<accession>A0ABR8TR89</accession>
<dbReference type="Pfam" id="PF07433">
    <property type="entry name" value="DUF1513"/>
    <property type="match status" value="1"/>
</dbReference>
<evidence type="ECO:0000313" key="2">
    <source>
        <dbReference type="Proteomes" id="UP000611945"/>
    </source>
</evidence>
<proteinExistence type="predicted"/>
<dbReference type="SUPFAM" id="SSF69322">
    <property type="entry name" value="Tricorn protease domain 2"/>
    <property type="match status" value="1"/>
</dbReference>
<reference evidence="1 2" key="1">
    <citation type="submission" date="2020-08" db="EMBL/GenBank/DDBJ databases">
        <title>A Genomic Blueprint of the Chicken Gut Microbiome.</title>
        <authorList>
            <person name="Gilroy R."/>
            <person name="Ravi A."/>
            <person name="Getino M."/>
            <person name="Pursley I."/>
            <person name="Horton D.L."/>
            <person name="Alikhan N.-F."/>
            <person name="Baker D."/>
            <person name="Gharbi K."/>
            <person name="Hall N."/>
            <person name="Watson M."/>
            <person name="Adriaenssens E.M."/>
            <person name="Foster-Nyarko E."/>
            <person name="Jarju S."/>
            <person name="Secka A."/>
            <person name="Antonio M."/>
            <person name="Oren A."/>
            <person name="Chaudhuri R."/>
            <person name="La Ragione R.M."/>
            <person name="Hildebrand F."/>
            <person name="Pallen M.J."/>
        </authorList>
    </citation>
    <scope>NUCLEOTIDE SEQUENCE [LARGE SCALE GENOMIC DNA]</scope>
    <source>
        <strain evidence="1 2">Sa2CUA2</strain>
    </source>
</reference>
<dbReference type="RefSeq" id="WP_251837078.1">
    <property type="nucleotide sequence ID" value="NZ_JACSQG010000008.1"/>
</dbReference>
<comment type="caution">
    <text evidence="1">The sequence shown here is derived from an EMBL/GenBank/DDBJ whole genome shotgun (WGS) entry which is preliminary data.</text>
</comment>
<gene>
    <name evidence="1" type="ORF">H9642_14010</name>
</gene>
<name>A0ABR8TR89_9PSED</name>
<dbReference type="PIRSF" id="PIRSF028101">
    <property type="entry name" value="UCP028101"/>
    <property type="match status" value="1"/>
</dbReference>
<keyword evidence="2" id="KW-1185">Reference proteome</keyword>
<dbReference type="InterPro" id="IPR008311">
    <property type="entry name" value="UCP028101"/>
</dbReference>
<dbReference type="EMBL" id="JACSQG010000008">
    <property type="protein sequence ID" value="MBD7978295.1"/>
    <property type="molecule type" value="Genomic_DNA"/>
</dbReference>
<sequence length="364" mass="40132">MQRRTFLGLGSALLAAGAFGGWTLVKQGTQPLMLSARNDADGNHYAVGYYLDGTQAFATRVNERCHDVEVHPSLPLAVFVGRRPSRESYLIDLRDGRLLQTLASPAQRHFYGHGVFHKDGEFFYSTENDTSDPGRGLLGVYRLQNNQLTRVAEHPTHGIGPHQLLWMPDGETLAVANGGIRTEADSRQMLNLDSMEASLVLMARTGELISKEHLEHQMNSVRHMAVAGDGTLVTGQQYEGDPEHAVPLVAIKRPGQPFQPFPLGDLQRQVMNQYTASVAIHDELRLLAITAPRGNRFYVWNLDSSELLLDTVLPDCAGVAASRDGFVVSAGIGRCRHYDCRGPKILTEPLQLPAGLWDNHLRLA</sequence>
<dbReference type="InterPro" id="IPR015943">
    <property type="entry name" value="WD40/YVTN_repeat-like_dom_sf"/>
</dbReference>
<protein>
    <submittedName>
        <fullName evidence="1">DUF1513 domain-containing protein</fullName>
    </submittedName>
</protein>
<dbReference type="Proteomes" id="UP000611945">
    <property type="component" value="Unassembled WGS sequence"/>
</dbReference>